<accession>A9TZN6</accession>
<dbReference type="AlphaFoldDB" id="A9TZN6"/>
<proteinExistence type="predicted"/>
<organism>
    <name type="scientific">Physcomitrium patens</name>
    <name type="common">Spreading-leaved earth moss</name>
    <name type="synonym">Physcomitrella patens</name>
    <dbReference type="NCBI Taxonomy" id="3218"/>
    <lineage>
        <taxon>Eukaryota</taxon>
        <taxon>Viridiplantae</taxon>
        <taxon>Streptophyta</taxon>
        <taxon>Embryophyta</taxon>
        <taxon>Bryophyta</taxon>
        <taxon>Bryophytina</taxon>
        <taxon>Bryopsida</taxon>
        <taxon>Funariidae</taxon>
        <taxon>Funariales</taxon>
        <taxon>Funariaceae</taxon>
        <taxon>Physcomitrium</taxon>
    </lineage>
</organism>
<protein>
    <submittedName>
        <fullName evidence="1">Predicted protein</fullName>
    </submittedName>
</protein>
<reference evidence="1" key="1">
    <citation type="journal article" date="2008" name="Science">
        <title>The Physcomitrella genome reveals evolutionary insights into the conquest of land by plants.</title>
        <authorList>
            <person name="Rensing S."/>
            <person name="Lang D."/>
            <person name="Zimmer A."/>
            <person name="Terry A."/>
            <person name="Salamov A."/>
            <person name="Shapiro H."/>
            <person name="Nishiyama T."/>
            <person name="Perroud P.-F."/>
            <person name="Lindquist E."/>
            <person name="Kamisugi Y."/>
            <person name="Tanahashi T."/>
            <person name="Sakakibara K."/>
            <person name="Fujita T."/>
            <person name="Oishi K."/>
            <person name="Shin-I T."/>
            <person name="Kuroki Y."/>
            <person name="Toyoda A."/>
            <person name="Suzuki Y."/>
            <person name="Hashimoto A."/>
            <person name="Yamaguchi K."/>
            <person name="Sugano A."/>
            <person name="Kohara Y."/>
            <person name="Fujiyama A."/>
            <person name="Anterola A."/>
            <person name="Aoki S."/>
            <person name="Ashton N."/>
            <person name="Barbazuk W.B."/>
            <person name="Barker E."/>
            <person name="Bennetzen J."/>
            <person name="Bezanilla M."/>
            <person name="Blankenship R."/>
            <person name="Cho S.H."/>
            <person name="Dutcher S."/>
            <person name="Estelle M."/>
            <person name="Fawcett J.A."/>
            <person name="Gundlach H."/>
            <person name="Hanada K."/>
            <person name="Heyl A."/>
            <person name="Hicks K.A."/>
            <person name="Hugh J."/>
            <person name="Lohr M."/>
            <person name="Mayer K."/>
            <person name="Melkozernov A."/>
            <person name="Murata T."/>
            <person name="Nelson D."/>
            <person name="Pils B."/>
            <person name="Prigge M."/>
            <person name="Reiss B."/>
            <person name="Renner T."/>
            <person name="Rombauts S."/>
            <person name="Rushton P."/>
            <person name="Sanderfoot A."/>
            <person name="Schween G."/>
            <person name="Shiu S.-H."/>
            <person name="Stueber K."/>
            <person name="Theodoulou F.L."/>
            <person name="Tu H."/>
            <person name="Van de Peer Y."/>
            <person name="Verrier P.J."/>
            <person name="Waters E."/>
            <person name="Wood A."/>
            <person name="Yang L."/>
            <person name="Cove D."/>
            <person name="Cuming A."/>
            <person name="Hasebe M."/>
            <person name="Lucas S."/>
            <person name="Mishler D.B."/>
            <person name="Reski R."/>
            <person name="Grigoriev I."/>
            <person name="Quatrano R.S."/>
            <person name="Boore J.L."/>
        </authorList>
    </citation>
    <scope>NUCLEOTIDE SEQUENCE [LARGE SCALE GENOMIC DNA]</scope>
</reference>
<sequence>MSDNDCRHYRQTWASSFFYAGAAIENLINTEAQWLHDTCSFWLKSDFGDKDCNRIAFSPPADLQILLQVSIRAVRKLRRQDIGFRTSSTVEPELENPALRYLSGRKVVDATHWCEHQLEFKRFLNAQKISSAFCIALNSEIVFS</sequence>
<gene>
    <name evidence="1" type="ORF">PHYPADRAFT_172875</name>
</gene>
<name>A9TZN6_PHYPA</name>
<evidence type="ECO:0000313" key="1">
    <source>
        <dbReference type="EMBL" id="EDQ51126.1"/>
    </source>
</evidence>
<dbReference type="EMBL" id="DS545275">
    <property type="protein sequence ID" value="EDQ51126.1"/>
    <property type="molecule type" value="Genomic_DNA"/>
</dbReference>